<dbReference type="RefSeq" id="XP_009173104.1">
    <property type="nucleotide sequence ID" value="XM_009174840.1"/>
</dbReference>
<organism evidence="1 2">
    <name type="scientific">Opisthorchis viverrini</name>
    <name type="common">Southeast Asian liver fluke</name>
    <dbReference type="NCBI Taxonomy" id="6198"/>
    <lineage>
        <taxon>Eukaryota</taxon>
        <taxon>Metazoa</taxon>
        <taxon>Spiralia</taxon>
        <taxon>Lophotrochozoa</taxon>
        <taxon>Platyhelminthes</taxon>
        <taxon>Trematoda</taxon>
        <taxon>Digenea</taxon>
        <taxon>Opisthorchiida</taxon>
        <taxon>Opisthorchiata</taxon>
        <taxon>Opisthorchiidae</taxon>
        <taxon>Opisthorchis</taxon>
    </lineage>
</organism>
<keyword evidence="2" id="KW-1185">Reference proteome</keyword>
<protein>
    <submittedName>
        <fullName evidence="1">Uncharacterized protein</fullName>
    </submittedName>
</protein>
<gene>
    <name evidence="1" type="ORF">T265_08909</name>
</gene>
<dbReference type="GeneID" id="20323088"/>
<dbReference type="EMBL" id="KL596863">
    <property type="protein sequence ID" value="KER23141.1"/>
    <property type="molecule type" value="Genomic_DNA"/>
</dbReference>
<evidence type="ECO:0000313" key="1">
    <source>
        <dbReference type="EMBL" id="KER23141.1"/>
    </source>
</evidence>
<evidence type="ECO:0000313" key="2">
    <source>
        <dbReference type="Proteomes" id="UP000054324"/>
    </source>
</evidence>
<dbReference type="Proteomes" id="UP000054324">
    <property type="component" value="Unassembled WGS sequence"/>
</dbReference>
<dbReference type="PANTHER" id="PTHR47027">
    <property type="entry name" value="REVERSE TRANSCRIPTASE DOMAIN-CONTAINING PROTEIN"/>
    <property type="match status" value="1"/>
</dbReference>
<accession>A0A074Z7H6</accession>
<dbReference type="CTD" id="20323088"/>
<reference evidence="1 2" key="1">
    <citation type="submission" date="2013-11" db="EMBL/GenBank/DDBJ databases">
        <title>Opisthorchis viverrini - life in the bile duct.</title>
        <authorList>
            <person name="Young N.D."/>
            <person name="Nagarajan N."/>
            <person name="Lin S.J."/>
            <person name="Korhonen P.K."/>
            <person name="Jex A.R."/>
            <person name="Hall R.S."/>
            <person name="Safavi-Hemami H."/>
            <person name="Kaewkong W."/>
            <person name="Bertrand D."/>
            <person name="Gao S."/>
            <person name="Seet Q."/>
            <person name="Wongkham S."/>
            <person name="Teh B.T."/>
            <person name="Wongkham C."/>
            <person name="Intapan P.M."/>
            <person name="Maleewong W."/>
            <person name="Yang X."/>
            <person name="Hu M."/>
            <person name="Wang Z."/>
            <person name="Hofmann A."/>
            <person name="Sternberg P.W."/>
            <person name="Tan P."/>
            <person name="Wang J."/>
            <person name="Gasser R.B."/>
        </authorList>
    </citation>
    <scope>NUCLEOTIDE SEQUENCE [LARGE SCALE GENOMIC DNA]</scope>
</reference>
<dbReference type="OrthoDB" id="410404at2759"/>
<dbReference type="AlphaFoldDB" id="A0A074Z7H6"/>
<sequence length="527" mass="60335">METRELHLPDEPQQGQNRSWVVEEFSATLDKGPKEPEERQRRLPAVGIQGLVAVLITSSELDQPKFFPRLSLELVVGGVVTETKTTVVDPKVLFNGKFCEKEQYVPVDPDVPVFPRPERRLLILHYFHEAPVIFEARKIDDTLSPAPSSESGQNRTSPAYVKVRIEQKKVTTQIPVVEGDEKWITIGWAKLHCYEEYIPADGPQPEMKSGLPLDGPNCIAMKNTFQPMDLKLPANGQAIYQIEKGTREDLFPETEWPQNICSEWTTDGPYKFYENDDNVLTSRKLLLLRAGSQLSATIFNPETDRPDTILPVIKKVIKHKPAAVHKEHALKPLNIPVMEQDSSLCVPAYLWRRCDISFSVKHRVYNATVRSMLLYGSENRPRHAEDVKRLSVFDHRCLRSIALHWISNSEVHRMVFERNNLPLIDELITLHRLRWLGHVLRMPADRIPRRALFAQPREGWKRARGGQTMTWQRSMKAITSKLSCAGHCHLPGWGPRDGPHQWLETLSDMTQPCPQWRSCIQAIAFNA</sequence>
<proteinExistence type="predicted"/>
<name>A0A074Z7H6_OPIVI</name>
<dbReference type="PANTHER" id="PTHR47027:SF20">
    <property type="entry name" value="REVERSE TRANSCRIPTASE-LIKE PROTEIN WITH RNA-DIRECTED DNA POLYMERASE DOMAIN"/>
    <property type="match status" value="1"/>
</dbReference>
<dbReference type="KEGG" id="ovi:T265_08909"/>